<gene>
    <name evidence="5" type="ORF">AUP69_10205</name>
</gene>
<proteinExistence type="predicted"/>
<dbReference type="GO" id="GO:0000160">
    <property type="term" value="P:phosphorelay signal transduction system"/>
    <property type="evidence" value="ECO:0007669"/>
    <property type="project" value="InterPro"/>
</dbReference>
<dbReference type="RefSeq" id="WP_003857148.1">
    <property type="nucleotide sequence ID" value="NZ_JAAOYN010000001.1"/>
</dbReference>
<dbReference type="PROSITE" id="PS50110">
    <property type="entry name" value="RESPONSE_REGULATORY"/>
    <property type="match status" value="1"/>
</dbReference>
<keyword evidence="1 3" id="KW-0597">Phosphoprotein</keyword>
<dbReference type="AlphaFoldDB" id="A0AB36IAM9"/>
<dbReference type="InterPro" id="IPR058245">
    <property type="entry name" value="NreC/VraR/RcsB-like_REC"/>
</dbReference>
<name>A0AB36IAM9_CORGT</name>
<dbReference type="InterPro" id="IPR016032">
    <property type="entry name" value="Sig_transdc_resp-reg_C-effctor"/>
</dbReference>
<feature type="modified residue" description="4-aspartylphosphate" evidence="3">
    <location>
        <position position="88"/>
    </location>
</feature>
<accession>A0AB36IAM9</accession>
<dbReference type="SUPFAM" id="SSF46894">
    <property type="entry name" value="C-terminal effector domain of the bipartite response regulators"/>
    <property type="match status" value="1"/>
</dbReference>
<evidence type="ECO:0000313" key="5">
    <source>
        <dbReference type="EMBL" id="OKX79446.1"/>
    </source>
</evidence>
<organism evidence="5 6">
    <name type="scientific">Corynebacterium glutamicum</name>
    <name type="common">Brevibacterium saccharolyticum</name>
    <dbReference type="NCBI Taxonomy" id="1718"/>
    <lineage>
        <taxon>Bacteria</taxon>
        <taxon>Bacillati</taxon>
        <taxon>Actinomycetota</taxon>
        <taxon>Actinomycetes</taxon>
        <taxon>Mycobacteriales</taxon>
        <taxon>Corynebacteriaceae</taxon>
        <taxon>Corynebacterium</taxon>
    </lineage>
</organism>
<dbReference type="PANTHER" id="PTHR43214:SF43">
    <property type="entry name" value="TWO-COMPONENT RESPONSE REGULATOR"/>
    <property type="match status" value="1"/>
</dbReference>
<feature type="domain" description="Response regulatory" evidence="4">
    <location>
        <begin position="37"/>
        <end position="153"/>
    </location>
</feature>
<dbReference type="SMART" id="SM00448">
    <property type="entry name" value="REC"/>
    <property type="match status" value="1"/>
</dbReference>
<evidence type="ECO:0000256" key="2">
    <source>
        <dbReference type="ARBA" id="ARBA00023125"/>
    </source>
</evidence>
<dbReference type="EMBL" id="LOQT01000023">
    <property type="protein sequence ID" value="OKX79446.1"/>
    <property type="molecule type" value="Genomic_DNA"/>
</dbReference>
<dbReference type="Pfam" id="PF00196">
    <property type="entry name" value="GerE"/>
    <property type="match status" value="1"/>
</dbReference>
<dbReference type="InterPro" id="IPR039420">
    <property type="entry name" value="WalR-like"/>
</dbReference>
<dbReference type="InterPro" id="IPR001789">
    <property type="entry name" value="Sig_transdc_resp-reg_receiver"/>
</dbReference>
<dbReference type="SUPFAM" id="SSF52172">
    <property type="entry name" value="CheY-like"/>
    <property type="match status" value="1"/>
</dbReference>
<evidence type="ECO:0000256" key="1">
    <source>
        <dbReference type="ARBA" id="ARBA00022553"/>
    </source>
</evidence>
<protein>
    <submittedName>
        <fullName evidence="5">DNA-binding response regulator</fullName>
    </submittedName>
</protein>
<sequence>MILDEPFEFFHYLMIALAARENLLTSGVNKLEKLKTRLLLVDDDFYIRRDLPNYFSSTEDLVVVGTAANGQEALDKMKSLPCEVILSDLRMPVMGGSELLLEVQKLEDSPIFIAMTGFDTDQAMLDVLASGGVGYIVKSDPPSTILSAVRAAVKGGTALSPSCTSRLVNATVREGKNRRPRHSGQIIEVDLTKSEVQVVELLCRGMTNLQIAQTLHYSEAGVKKKVSSMFRKFQVDSRVGLAMKAGPLVGYPR</sequence>
<reference evidence="5 6" key="1">
    <citation type="submission" date="2015-12" db="EMBL/GenBank/DDBJ databases">
        <title>Genome sequence of Corynebacterium AS 1.542.</title>
        <authorList>
            <person name="Yang J."/>
            <person name="Yang S."/>
        </authorList>
    </citation>
    <scope>NUCLEOTIDE SEQUENCE [LARGE SCALE GENOMIC DNA]</scope>
    <source>
        <strain evidence="5 6">AS 1.542</strain>
    </source>
</reference>
<dbReference type="CDD" id="cd17535">
    <property type="entry name" value="REC_NarL-like"/>
    <property type="match status" value="1"/>
</dbReference>
<dbReference type="PANTHER" id="PTHR43214">
    <property type="entry name" value="TWO-COMPONENT RESPONSE REGULATOR"/>
    <property type="match status" value="1"/>
</dbReference>
<evidence type="ECO:0000259" key="4">
    <source>
        <dbReference type="PROSITE" id="PS50110"/>
    </source>
</evidence>
<dbReference type="Gene3D" id="3.40.50.2300">
    <property type="match status" value="1"/>
</dbReference>
<dbReference type="InterPro" id="IPR011006">
    <property type="entry name" value="CheY-like_superfamily"/>
</dbReference>
<dbReference type="GO" id="GO:0006355">
    <property type="term" value="P:regulation of DNA-templated transcription"/>
    <property type="evidence" value="ECO:0007669"/>
    <property type="project" value="InterPro"/>
</dbReference>
<dbReference type="GO" id="GO:0003677">
    <property type="term" value="F:DNA binding"/>
    <property type="evidence" value="ECO:0007669"/>
    <property type="project" value="UniProtKB-KW"/>
</dbReference>
<dbReference type="CDD" id="cd06170">
    <property type="entry name" value="LuxR_C_like"/>
    <property type="match status" value="1"/>
</dbReference>
<evidence type="ECO:0000256" key="3">
    <source>
        <dbReference type="PROSITE-ProRule" id="PRU00169"/>
    </source>
</evidence>
<dbReference type="SMART" id="SM00421">
    <property type="entry name" value="HTH_LUXR"/>
    <property type="match status" value="1"/>
</dbReference>
<dbReference type="Proteomes" id="UP000186091">
    <property type="component" value="Unassembled WGS sequence"/>
</dbReference>
<dbReference type="Pfam" id="PF00072">
    <property type="entry name" value="Response_reg"/>
    <property type="match status" value="1"/>
</dbReference>
<dbReference type="InterPro" id="IPR000792">
    <property type="entry name" value="Tscrpt_reg_LuxR_C"/>
</dbReference>
<evidence type="ECO:0000313" key="6">
    <source>
        <dbReference type="Proteomes" id="UP000186091"/>
    </source>
</evidence>
<keyword evidence="2 5" id="KW-0238">DNA-binding</keyword>
<comment type="caution">
    <text evidence="5">The sequence shown here is derived from an EMBL/GenBank/DDBJ whole genome shotgun (WGS) entry which is preliminary data.</text>
</comment>